<dbReference type="PANTHER" id="PTHR33988:SF3">
    <property type="entry name" value="ENDORIBONUCLEASE TOXIN CHPB-RELATED"/>
    <property type="match status" value="1"/>
</dbReference>
<organism evidence="1 2">
    <name type="scientific">Photorhabdus laumondii subsp. clarkei</name>
    <dbReference type="NCBI Taxonomy" id="2029685"/>
    <lineage>
        <taxon>Bacteria</taxon>
        <taxon>Pseudomonadati</taxon>
        <taxon>Pseudomonadota</taxon>
        <taxon>Gammaproteobacteria</taxon>
        <taxon>Enterobacterales</taxon>
        <taxon>Morganellaceae</taxon>
        <taxon>Photorhabdus</taxon>
    </lineage>
</organism>
<dbReference type="GO" id="GO:0006402">
    <property type="term" value="P:mRNA catabolic process"/>
    <property type="evidence" value="ECO:0007669"/>
    <property type="project" value="TreeGrafter"/>
</dbReference>
<dbReference type="GO" id="GO:0016075">
    <property type="term" value="P:rRNA catabolic process"/>
    <property type="evidence" value="ECO:0007669"/>
    <property type="project" value="TreeGrafter"/>
</dbReference>
<dbReference type="PANTHER" id="PTHR33988">
    <property type="entry name" value="ENDORIBONUCLEASE MAZF-RELATED"/>
    <property type="match status" value="1"/>
</dbReference>
<proteinExistence type="predicted"/>
<dbReference type="Proteomes" id="UP000250870">
    <property type="component" value="Unassembled WGS sequence"/>
</dbReference>
<dbReference type="GO" id="GO:0004521">
    <property type="term" value="F:RNA endonuclease activity"/>
    <property type="evidence" value="ECO:0007669"/>
    <property type="project" value="TreeGrafter"/>
</dbReference>
<dbReference type="GO" id="GO:0003677">
    <property type="term" value="F:DNA binding"/>
    <property type="evidence" value="ECO:0007669"/>
    <property type="project" value="InterPro"/>
</dbReference>
<dbReference type="InterPro" id="IPR003477">
    <property type="entry name" value="PemK-like"/>
</dbReference>
<reference evidence="1 2" key="1">
    <citation type="journal article" date="2018" name="Int. J. Syst. Evol. Microbiol.">
        <title>Whole-genome-based revisit of Photorhabdus phylogeny: proposal for the elevation of most Photorhabdus subspecies to the species level and description of one novel species Photorhabdus bodei sp. nov., and one novel subspecies Photorhabdus laumondii subsp. clarkei subsp. nov.</title>
        <authorList>
            <person name="Machado R.A.R."/>
            <person name="Wuthrich D."/>
            <person name="Kuhnert P."/>
            <person name="Arce C.C.M."/>
            <person name="Thonen L."/>
            <person name="Ruiz C."/>
            <person name="Zhang X."/>
            <person name="Robert C.A.M."/>
            <person name="Karimi J."/>
            <person name="Kamali S."/>
            <person name="Ma J."/>
            <person name="Bruggmann R."/>
            <person name="Erb M."/>
        </authorList>
    </citation>
    <scope>NUCLEOTIDE SEQUENCE [LARGE SCALE GENOMIC DNA]</scope>
    <source>
        <strain evidence="1 2">BOJ-47</strain>
    </source>
</reference>
<comment type="caution">
    <text evidence="1">The sequence shown here is derived from an EMBL/GenBank/DDBJ whole genome shotgun (WGS) entry which is preliminary data.</text>
</comment>
<accession>A0A329VCE9</accession>
<evidence type="ECO:0000313" key="2">
    <source>
        <dbReference type="Proteomes" id="UP000250870"/>
    </source>
</evidence>
<dbReference type="Pfam" id="PF02452">
    <property type="entry name" value="PemK_toxin"/>
    <property type="match status" value="1"/>
</dbReference>
<dbReference type="AlphaFoldDB" id="A0A329VCE9"/>
<evidence type="ECO:0000313" key="1">
    <source>
        <dbReference type="EMBL" id="RAW85947.1"/>
    </source>
</evidence>
<dbReference type="InterPro" id="IPR011067">
    <property type="entry name" value="Plasmid_toxin/cell-grow_inhib"/>
</dbReference>
<dbReference type="EMBL" id="NSCI01000032">
    <property type="protein sequence ID" value="RAW85947.1"/>
    <property type="molecule type" value="Genomic_DNA"/>
</dbReference>
<gene>
    <name evidence="1" type="ORF">CKY01_18720</name>
</gene>
<sequence>MRLLNCWHSAIRMPKSVQKIVNGWTRQLQAGRQSDMERGEIWLVSLDPTAGHEQQGTRPVLIVTPAAFNRVTRLPVVVPVTSGGNFVRTAGFAVSLDGAGTRTTGVVRCDQPRTIDMGARGGKRLERVPAKIMDDVLARLTVILS</sequence>
<dbReference type="SUPFAM" id="SSF50118">
    <property type="entry name" value="Cell growth inhibitor/plasmid maintenance toxic component"/>
    <property type="match status" value="1"/>
</dbReference>
<name>A0A329VCE9_9GAMM</name>
<dbReference type="Gene3D" id="2.30.30.110">
    <property type="match status" value="1"/>
</dbReference>
<protein>
    <submittedName>
        <fullName evidence="1">mRNA interferase PemK</fullName>
    </submittedName>
</protein>